<feature type="region of interest" description="Disordered" evidence="1">
    <location>
        <begin position="132"/>
        <end position="162"/>
    </location>
</feature>
<organism evidence="2 3">
    <name type="scientific">Haloferax chudinovii</name>
    <dbReference type="NCBI Taxonomy" id="1109010"/>
    <lineage>
        <taxon>Archaea</taxon>
        <taxon>Methanobacteriati</taxon>
        <taxon>Methanobacteriota</taxon>
        <taxon>Stenosarchaea group</taxon>
        <taxon>Halobacteria</taxon>
        <taxon>Halobacteriales</taxon>
        <taxon>Haloferacaceae</taxon>
        <taxon>Haloferax</taxon>
    </lineage>
</organism>
<protein>
    <submittedName>
        <fullName evidence="2">LamG-like jellyroll fold domain-containing protein</fullName>
    </submittedName>
</protein>
<keyword evidence="3" id="KW-1185">Reference proteome</keyword>
<feature type="compositionally biased region" description="Low complexity" evidence="1">
    <location>
        <begin position="146"/>
        <end position="162"/>
    </location>
</feature>
<dbReference type="RefSeq" id="WP_390247231.1">
    <property type="nucleotide sequence ID" value="NZ_JBHTAB010000013.1"/>
</dbReference>
<dbReference type="Gene3D" id="2.60.120.200">
    <property type="match status" value="1"/>
</dbReference>
<reference evidence="2 3" key="1">
    <citation type="journal article" date="2019" name="Int. J. Syst. Evol. Microbiol.">
        <title>The Global Catalogue of Microorganisms (GCM) 10K type strain sequencing project: providing services to taxonomists for standard genome sequencing and annotation.</title>
        <authorList>
            <consortium name="The Broad Institute Genomics Platform"/>
            <consortium name="The Broad Institute Genome Sequencing Center for Infectious Disease"/>
            <person name="Wu L."/>
            <person name="Ma J."/>
        </authorList>
    </citation>
    <scope>NUCLEOTIDE SEQUENCE [LARGE SCALE GENOMIC DNA]</scope>
    <source>
        <strain evidence="2 3">DSM 26526</strain>
    </source>
</reference>
<evidence type="ECO:0000256" key="1">
    <source>
        <dbReference type="SAM" id="MobiDB-lite"/>
    </source>
</evidence>
<gene>
    <name evidence="2" type="ORF">ACFQI8_17980</name>
</gene>
<name>A0ABD5XJ37_9EURY</name>
<evidence type="ECO:0000313" key="2">
    <source>
        <dbReference type="EMBL" id="MFC7131255.1"/>
    </source>
</evidence>
<dbReference type="Proteomes" id="UP001596460">
    <property type="component" value="Unassembled WGS sequence"/>
</dbReference>
<dbReference type="InterPro" id="IPR013320">
    <property type="entry name" value="ConA-like_dom_sf"/>
</dbReference>
<feature type="region of interest" description="Disordered" evidence="1">
    <location>
        <begin position="1"/>
        <end position="21"/>
    </location>
</feature>
<dbReference type="EMBL" id="JBHTAB010000013">
    <property type="protein sequence ID" value="MFC7131255.1"/>
    <property type="molecule type" value="Genomic_DNA"/>
</dbReference>
<dbReference type="SUPFAM" id="SSF49899">
    <property type="entry name" value="Concanavalin A-like lectins/glucanases"/>
    <property type="match status" value="1"/>
</dbReference>
<comment type="caution">
    <text evidence="2">The sequence shown here is derived from an EMBL/GenBank/DDBJ whole genome shotgun (WGS) entry which is preliminary data.</text>
</comment>
<evidence type="ECO:0000313" key="3">
    <source>
        <dbReference type="Proteomes" id="UP001596460"/>
    </source>
</evidence>
<sequence>MLVGSPTVVPGPDAAPGGNTDGAIELVAGDAIEIRGDAELEHAGEFTVGATISVDERIGMDADVPIVVDEGRFELALSDGEIQFSVGGGEGTVSAPVPDSGLDGWTTVVGVAGSTELAIYVDGALAGESSHSVSGLRAGEERFESAARPTSRSTVSASTTAP</sequence>
<dbReference type="Pfam" id="PF13385">
    <property type="entry name" value="Laminin_G_3"/>
    <property type="match status" value="1"/>
</dbReference>
<accession>A0ABD5XJ37</accession>
<proteinExistence type="predicted"/>
<dbReference type="AlphaFoldDB" id="A0ABD5XJ37"/>